<dbReference type="EMBL" id="VSSR01000029">
    <property type="protein sequence ID" value="TYL83365.1"/>
    <property type="molecule type" value="Genomic_DNA"/>
</dbReference>
<keyword evidence="2" id="KW-1185">Reference proteome</keyword>
<dbReference type="PANTHER" id="PTHR39332">
    <property type="entry name" value="BLL4707 PROTEIN"/>
    <property type="match status" value="1"/>
</dbReference>
<organism evidence="1 2">
    <name type="scientific">Bradyrhizobium cytisi</name>
    <dbReference type="NCBI Taxonomy" id="515489"/>
    <lineage>
        <taxon>Bacteria</taxon>
        <taxon>Pseudomonadati</taxon>
        <taxon>Pseudomonadota</taxon>
        <taxon>Alphaproteobacteria</taxon>
        <taxon>Hyphomicrobiales</taxon>
        <taxon>Nitrobacteraceae</taxon>
        <taxon>Bradyrhizobium</taxon>
    </lineage>
</organism>
<dbReference type="AlphaFoldDB" id="A0A5S4WMN0"/>
<proteinExistence type="predicted"/>
<comment type="caution">
    <text evidence="1">The sequence shown here is derived from an EMBL/GenBank/DDBJ whole genome shotgun (WGS) entry which is preliminary data.</text>
</comment>
<dbReference type="Pfam" id="PF10604">
    <property type="entry name" value="Polyketide_cyc2"/>
    <property type="match status" value="1"/>
</dbReference>
<reference evidence="1 2" key="1">
    <citation type="submission" date="2019-08" db="EMBL/GenBank/DDBJ databases">
        <title>Bradyrhizobium hipponensis sp. nov., a rhizobium isolated from a Lupinus angustifolius root nodule in Tunisia.</title>
        <authorList>
            <person name="Off K."/>
            <person name="Rejili M."/>
            <person name="Mars M."/>
            <person name="Brachmann A."/>
            <person name="Marin M."/>
        </authorList>
    </citation>
    <scope>NUCLEOTIDE SEQUENCE [LARGE SCALE GENOMIC DNA]</scope>
    <source>
        <strain evidence="1 2">CTAW11</strain>
    </source>
</reference>
<sequence>MTRVVETTRITERPDALWTDIGRFGAVGQWYPLLSKVESEGERAGALRTAEGTDGDRQIERLLEAAPARHSYRYRMEKTAMPVRDYTAELRVNDNHDGSSTVVWSAEFEPTSDGARTVEDVRNFLKAGLDNIAKLHGRRQPSHVRARAGARAARLPNQRAGHCL</sequence>
<accession>A0A5S4WMN0</accession>
<dbReference type="Proteomes" id="UP000324853">
    <property type="component" value="Unassembled WGS sequence"/>
</dbReference>
<dbReference type="PANTHER" id="PTHR39332:SF7">
    <property type="entry name" value="SRPBCC FAMILY PROTEIN"/>
    <property type="match status" value="1"/>
</dbReference>
<evidence type="ECO:0000313" key="2">
    <source>
        <dbReference type="Proteomes" id="UP000324853"/>
    </source>
</evidence>
<dbReference type="InterPro" id="IPR019587">
    <property type="entry name" value="Polyketide_cyclase/dehydratase"/>
</dbReference>
<protein>
    <submittedName>
        <fullName evidence="1">SRPBCC family protein</fullName>
    </submittedName>
</protein>
<dbReference type="OrthoDB" id="1364128at2"/>
<name>A0A5S4WMN0_9BRAD</name>
<dbReference type="Gene3D" id="3.30.530.20">
    <property type="match status" value="1"/>
</dbReference>
<gene>
    <name evidence="1" type="ORF">FXB38_19120</name>
</gene>
<dbReference type="SUPFAM" id="SSF55961">
    <property type="entry name" value="Bet v1-like"/>
    <property type="match status" value="1"/>
</dbReference>
<dbReference type="InterPro" id="IPR023393">
    <property type="entry name" value="START-like_dom_sf"/>
</dbReference>
<evidence type="ECO:0000313" key="1">
    <source>
        <dbReference type="EMBL" id="TYL83365.1"/>
    </source>
</evidence>
<dbReference type="RefSeq" id="WP_148752520.1">
    <property type="nucleotide sequence ID" value="NZ_VSSR01000029.1"/>
</dbReference>
<dbReference type="CDD" id="cd07821">
    <property type="entry name" value="PYR_PYL_RCAR_like"/>
    <property type="match status" value="1"/>
</dbReference>